<protein>
    <submittedName>
        <fullName evidence="1">Uncharacterized protein</fullName>
    </submittedName>
</protein>
<name>A0A0V1FDJ1_TRIPS</name>
<reference evidence="1 2" key="1">
    <citation type="submission" date="2015-01" db="EMBL/GenBank/DDBJ databases">
        <title>Evolution of Trichinella species and genotypes.</title>
        <authorList>
            <person name="Korhonen P.K."/>
            <person name="Edoardo P."/>
            <person name="Giuseppe L.R."/>
            <person name="Gasser R.B."/>
        </authorList>
    </citation>
    <scope>NUCLEOTIDE SEQUENCE [LARGE SCALE GENOMIC DNA]</scope>
    <source>
        <strain evidence="1">ISS470</strain>
    </source>
</reference>
<accession>A0A0V1FDJ1</accession>
<dbReference type="Proteomes" id="UP000054995">
    <property type="component" value="Unassembled WGS sequence"/>
</dbReference>
<keyword evidence="2" id="KW-1185">Reference proteome</keyword>
<dbReference type="AlphaFoldDB" id="A0A0V1FDJ1"/>
<gene>
    <name evidence="1" type="ORF">T4D_8184</name>
</gene>
<comment type="caution">
    <text evidence="1">The sequence shown here is derived from an EMBL/GenBank/DDBJ whole genome shotgun (WGS) entry which is preliminary data.</text>
</comment>
<organism evidence="1 2">
    <name type="scientific">Trichinella pseudospiralis</name>
    <name type="common">Parasitic roundworm</name>
    <dbReference type="NCBI Taxonomy" id="6337"/>
    <lineage>
        <taxon>Eukaryota</taxon>
        <taxon>Metazoa</taxon>
        <taxon>Ecdysozoa</taxon>
        <taxon>Nematoda</taxon>
        <taxon>Enoplea</taxon>
        <taxon>Dorylaimia</taxon>
        <taxon>Trichinellida</taxon>
        <taxon>Trichinellidae</taxon>
        <taxon>Trichinella</taxon>
    </lineage>
</organism>
<evidence type="ECO:0000313" key="1">
    <source>
        <dbReference type="EMBL" id="KRY84028.1"/>
    </source>
</evidence>
<dbReference type="EMBL" id="JYDT01000125">
    <property type="protein sequence ID" value="KRY84028.1"/>
    <property type="molecule type" value="Genomic_DNA"/>
</dbReference>
<sequence length="122" mass="13554">MVFKRRGFTVAFILDCGWYADANLMSSAVVSCRHKALRNCRPLSVVTIIGNLNPAINIITNVRRTFSTELLFKGATSGQRVHRPGIFKYRNQSRCADENNTTAVAHWQCPNGDGRSVSKPAL</sequence>
<dbReference type="PROSITE" id="PS51257">
    <property type="entry name" value="PROKAR_LIPOPROTEIN"/>
    <property type="match status" value="1"/>
</dbReference>
<proteinExistence type="predicted"/>
<evidence type="ECO:0000313" key="2">
    <source>
        <dbReference type="Proteomes" id="UP000054995"/>
    </source>
</evidence>